<dbReference type="EMBL" id="WHWB01034736">
    <property type="protein sequence ID" value="KAJ7405013.1"/>
    <property type="molecule type" value="Genomic_DNA"/>
</dbReference>
<protein>
    <submittedName>
        <fullName evidence="1">Uncharacterized protein</fullName>
    </submittedName>
</protein>
<evidence type="ECO:0000313" key="1">
    <source>
        <dbReference type="EMBL" id="KAJ7405013.1"/>
    </source>
</evidence>
<sequence length="105" mass="11663">MVEYFYHISESTNRMVNVDGESVHISVNKGICHGYDIANSGHESASHNHQAVQLEESVIWRQTFTSKVYTSRESGAIPNVIPKPSMPTPEQGTNFSHSANLSFLV</sequence>
<gene>
    <name evidence="1" type="ORF">WISP_142567</name>
</gene>
<evidence type="ECO:0000313" key="2">
    <source>
        <dbReference type="Proteomes" id="UP001145742"/>
    </source>
</evidence>
<dbReference type="Proteomes" id="UP001145742">
    <property type="component" value="Unassembled WGS sequence"/>
</dbReference>
<proteinExistence type="predicted"/>
<organism evidence="1 2">
    <name type="scientific">Willisornis vidua</name>
    <name type="common">Xingu scale-backed antbird</name>
    <dbReference type="NCBI Taxonomy" id="1566151"/>
    <lineage>
        <taxon>Eukaryota</taxon>
        <taxon>Metazoa</taxon>
        <taxon>Chordata</taxon>
        <taxon>Craniata</taxon>
        <taxon>Vertebrata</taxon>
        <taxon>Euteleostomi</taxon>
        <taxon>Archelosauria</taxon>
        <taxon>Archosauria</taxon>
        <taxon>Dinosauria</taxon>
        <taxon>Saurischia</taxon>
        <taxon>Theropoda</taxon>
        <taxon>Coelurosauria</taxon>
        <taxon>Aves</taxon>
        <taxon>Neognathae</taxon>
        <taxon>Neoaves</taxon>
        <taxon>Telluraves</taxon>
        <taxon>Australaves</taxon>
        <taxon>Passeriformes</taxon>
        <taxon>Thamnophilidae</taxon>
        <taxon>Willisornis</taxon>
    </lineage>
</organism>
<name>A0ABQ9CR30_9PASS</name>
<accession>A0ABQ9CR30</accession>
<keyword evidence="2" id="KW-1185">Reference proteome</keyword>
<comment type="caution">
    <text evidence="1">The sequence shown here is derived from an EMBL/GenBank/DDBJ whole genome shotgun (WGS) entry which is preliminary data.</text>
</comment>
<reference evidence="1" key="1">
    <citation type="submission" date="2019-10" db="EMBL/GenBank/DDBJ databases">
        <authorList>
            <person name="Soares A.E.R."/>
            <person name="Aleixo A."/>
            <person name="Schneider P."/>
            <person name="Miyaki C.Y."/>
            <person name="Schneider M.P."/>
            <person name="Mello C."/>
            <person name="Vasconcelos A.T.R."/>
        </authorList>
    </citation>
    <scope>NUCLEOTIDE SEQUENCE</scope>
    <source>
        <tissue evidence="1">Muscle</tissue>
    </source>
</reference>